<dbReference type="PANTHER" id="PTHR36838">
    <property type="entry name" value="AUXIN EFFLUX CARRIER FAMILY PROTEIN"/>
    <property type="match status" value="1"/>
</dbReference>
<feature type="transmembrane region" description="Helical" evidence="8">
    <location>
        <begin position="276"/>
        <end position="299"/>
    </location>
</feature>
<dbReference type="RefSeq" id="WP_157964429.1">
    <property type="nucleotide sequence ID" value="NZ_CP031124.1"/>
</dbReference>
<sequence>MTELFYKIIAIVLPVLSVIVCGYVYGRLRPIKARAQMAELNPLVMDFFTPMMFLGALSQKGFDIYANGALLMAGFVVVTGGALLGYGVARLCGVDVKTLVPTLIYNNCGNMGLPLAILAFGGAGFAPAAVLFVMCNLLYFSVGVLILTGGHLSLKPFNTPIIWAIAASLAIALLRIPVHPVLQQTFLFFTQAAITLMMFSLGVRLLDIDWKEFKIGILGGVLCPVGSLLFAVGLQRFNVLDLNAGQMAQVYLFASLPPAVSCFMMADYYKQEPSKVAAIVLIGNVLSVVFVPIGLVLAFNSQ</sequence>
<evidence type="ECO:0000256" key="1">
    <source>
        <dbReference type="ARBA" id="ARBA00004651"/>
    </source>
</evidence>
<dbReference type="GO" id="GO:0055085">
    <property type="term" value="P:transmembrane transport"/>
    <property type="evidence" value="ECO:0007669"/>
    <property type="project" value="InterPro"/>
</dbReference>
<evidence type="ECO:0000256" key="6">
    <source>
        <dbReference type="ARBA" id="ARBA00022989"/>
    </source>
</evidence>
<evidence type="ECO:0000256" key="5">
    <source>
        <dbReference type="ARBA" id="ARBA00022692"/>
    </source>
</evidence>
<dbReference type="KEGG" id="hyf:DTO96_102217"/>
<dbReference type="Gene3D" id="1.20.1530.20">
    <property type="match status" value="1"/>
</dbReference>
<dbReference type="Pfam" id="PF03547">
    <property type="entry name" value="Mem_trans"/>
    <property type="match status" value="2"/>
</dbReference>
<name>A0A345DDM5_9BURK</name>
<evidence type="ECO:0000256" key="8">
    <source>
        <dbReference type="SAM" id="Phobius"/>
    </source>
</evidence>
<keyword evidence="5 8" id="KW-0812">Transmembrane</keyword>
<keyword evidence="7 8" id="KW-0472">Membrane</keyword>
<feature type="transmembrane region" description="Helical" evidence="8">
    <location>
        <begin position="38"/>
        <end position="58"/>
    </location>
</feature>
<evidence type="ECO:0000256" key="4">
    <source>
        <dbReference type="ARBA" id="ARBA00022475"/>
    </source>
</evidence>
<comment type="similarity">
    <text evidence="2">Belongs to the auxin efflux carrier (TC 2.A.69) family.</text>
</comment>
<evidence type="ECO:0008006" key="11">
    <source>
        <dbReference type="Google" id="ProtNLM"/>
    </source>
</evidence>
<proteinExistence type="inferred from homology"/>
<feature type="transmembrane region" description="Helical" evidence="8">
    <location>
        <begin position="98"/>
        <end position="120"/>
    </location>
</feature>
<feature type="transmembrane region" description="Helical" evidence="8">
    <location>
        <begin position="249"/>
        <end position="269"/>
    </location>
</feature>
<reference evidence="10" key="1">
    <citation type="submission" date="2018-07" db="EMBL/GenBank/DDBJ databases">
        <authorList>
            <person name="Kim H."/>
        </authorList>
    </citation>
    <scope>NUCLEOTIDE SEQUENCE [LARGE SCALE GENOMIC DNA]</scope>
    <source>
        <strain evidence="10">F02</strain>
    </source>
</reference>
<feature type="transmembrane region" description="Helical" evidence="8">
    <location>
        <begin position="6"/>
        <end position="26"/>
    </location>
</feature>
<evidence type="ECO:0000256" key="2">
    <source>
        <dbReference type="ARBA" id="ARBA00010145"/>
    </source>
</evidence>
<comment type="subcellular location">
    <subcellularLocation>
        <location evidence="1">Cell membrane</location>
        <topology evidence="1">Multi-pass membrane protein</topology>
    </subcellularLocation>
</comment>
<feature type="transmembrane region" description="Helical" evidence="8">
    <location>
        <begin position="126"/>
        <end position="148"/>
    </location>
</feature>
<dbReference type="EMBL" id="CP031124">
    <property type="protein sequence ID" value="AXF86463.1"/>
    <property type="molecule type" value="Genomic_DNA"/>
</dbReference>
<feature type="transmembrane region" description="Helical" evidence="8">
    <location>
        <begin position="184"/>
        <end position="203"/>
    </location>
</feature>
<dbReference type="OrthoDB" id="3238001at2"/>
<feature type="transmembrane region" description="Helical" evidence="8">
    <location>
        <begin position="64"/>
        <end position="86"/>
    </location>
</feature>
<gene>
    <name evidence="9" type="ORF">DTO96_102217</name>
</gene>
<dbReference type="PANTHER" id="PTHR36838:SF1">
    <property type="entry name" value="SLR1864 PROTEIN"/>
    <property type="match status" value="1"/>
</dbReference>
<dbReference type="AlphaFoldDB" id="A0A345DDM5"/>
<accession>A0A345DDM5</accession>
<dbReference type="GO" id="GO:0005886">
    <property type="term" value="C:plasma membrane"/>
    <property type="evidence" value="ECO:0007669"/>
    <property type="project" value="UniProtKB-SubCell"/>
</dbReference>
<evidence type="ECO:0000313" key="9">
    <source>
        <dbReference type="EMBL" id="AXF86463.1"/>
    </source>
</evidence>
<protein>
    <recommendedName>
        <fullName evidence="11">Transporter</fullName>
    </recommendedName>
</protein>
<evidence type="ECO:0000256" key="3">
    <source>
        <dbReference type="ARBA" id="ARBA00022448"/>
    </source>
</evidence>
<keyword evidence="6 8" id="KW-1133">Transmembrane helix</keyword>
<feature type="transmembrane region" description="Helical" evidence="8">
    <location>
        <begin position="215"/>
        <end position="237"/>
    </location>
</feature>
<dbReference type="InterPro" id="IPR038770">
    <property type="entry name" value="Na+/solute_symporter_sf"/>
</dbReference>
<dbReference type="InterPro" id="IPR004776">
    <property type="entry name" value="Mem_transp_PIN-like"/>
</dbReference>
<organism evidence="9 10">
    <name type="scientific">Ephemeroptericola cinctiostellae</name>
    <dbReference type="NCBI Taxonomy" id="2268024"/>
    <lineage>
        <taxon>Bacteria</taxon>
        <taxon>Pseudomonadati</taxon>
        <taxon>Pseudomonadota</taxon>
        <taxon>Betaproteobacteria</taxon>
        <taxon>Burkholderiales</taxon>
        <taxon>Burkholderiaceae</taxon>
        <taxon>Ephemeroptericola</taxon>
    </lineage>
</organism>
<dbReference type="Proteomes" id="UP000252182">
    <property type="component" value="Chromosome"/>
</dbReference>
<feature type="transmembrane region" description="Helical" evidence="8">
    <location>
        <begin position="160"/>
        <end position="178"/>
    </location>
</feature>
<keyword evidence="4" id="KW-1003">Cell membrane</keyword>
<keyword evidence="10" id="KW-1185">Reference proteome</keyword>
<keyword evidence="3" id="KW-0813">Transport</keyword>
<evidence type="ECO:0000313" key="10">
    <source>
        <dbReference type="Proteomes" id="UP000252182"/>
    </source>
</evidence>
<evidence type="ECO:0000256" key="7">
    <source>
        <dbReference type="ARBA" id="ARBA00023136"/>
    </source>
</evidence>